<evidence type="ECO:0000256" key="1">
    <source>
        <dbReference type="SAM" id="Phobius"/>
    </source>
</evidence>
<keyword evidence="1" id="KW-0812">Transmembrane</keyword>
<keyword evidence="1" id="KW-1133">Transmembrane helix</keyword>
<dbReference type="EMBL" id="CP098811">
    <property type="protein sequence ID" value="USJ28612.1"/>
    <property type="molecule type" value="Genomic_DNA"/>
</dbReference>
<feature type="transmembrane region" description="Helical" evidence="1">
    <location>
        <begin position="21"/>
        <end position="43"/>
    </location>
</feature>
<proteinExistence type="predicted"/>
<reference evidence="2" key="1">
    <citation type="submission" date="2022-06" db="EMBL/GenBank/DDBJ databases">
        <title>Physiological and biochemical characterization and genomic elucidation of a strain of the genus Ensifer adhaerens M8 that combines arsenic oxidation and chromium reduction.</title>
        <authorList>
            <person name="Li X."/>
            <person name="Yu c."/>
        </authorList>
    </citation>
    <scope>NUCLEOTIDE SEQUENCE</scope>
    <source>
        <strain evidence="2">M8</strain>
        <plasmid evidence="2">pD</plasmid>
    </source>
</reference>
<evidence type="ECO:0000313" key="3">
    <source>
        <dbReference type="Proteomes" id="UP001055460"/>
    </source>
</evidence>
<dbReference type="RefSeq" id="WP_252161671.1">
    <property type="nucleotide sequence ID" value="NZ_CP098811.1"/>
</dbReference>
<organism evidence="2 3">
    <name type="scientific">Ensifer adhaerens</name>
    <name type="common">Sinorhizobium morelense</name>
    <dbReference type="NCBI Taxonomy" id="106592"/>
    <lineage>
        <taxon>Bacteria</taxon>
        <taxon>Pseudomonadati</taxon>
        <taxon>Pseudomonadota</taxon>
        <taxon>Alphaproteobacteria</taxon>
        <taxon>Hyphomicrobiales</taxon>
        <taxon>Rhizobiaceae</taxon>
        <taxon>Sinorhizobium/Ensifer group</taxon>
        <taxon>Ensifer</taxon>
    </lineage>
</organism>
<dbReference type="Proteomes" id="UP001055460">
    <property type="component" value="Plasmid pD"/>
</dbReference>
<evidence type="ECO:0000313" key="2">
    <source>
        <dbReference type="EMBL" id="USJ28612.1"/>
    </source>
</evidence>
<geneLocation type="plasmid" evidence="2 3">
    <name>pD</name>
</geneLocation>
<protein>
    <submittedName>
        <fullName evidence="2">Uncharacterized protein</fullName>
    </submittedName>
</protein>
<keyword evidence="2" id="KW-0614">Plasmid</keyword>
<accession>A0A9Q9DF65</accession>
<dbReference type="AlphaFoldDB" id="A0A9Q9DF65"/>
<name>A0A9Q9DF65_ENSAD</name>
<sequence>MLNDDRQQYVIQSNDPKGDEGFGKFFGAVILFVMFLGFVQVAYESVMTWYHDTMVWLNDTATYLAGFWPF</sequence>
<keyword evidence="1" id="KW-0472">Membrane</keyword>
<gene>
    <name evidence="2" type="ORF">NE863_35730</name>
</gene>